<reference evidence="13 14" key="1">
    <citation type="submission" date="2018-03" db="EMBL/GenBank/DDBJ databases">
        <authorList>
            <person name="Guldener U."/>
        </authorList>
    </citation>
    <scope>NUCLEOTIDE SEQUENCE [LARGE SCALE GENOMIC DNA]</scope>
    <source>
        <strain evidence="13 14">NBRC100155</strain>
    </source>
</reference>
<feature type="binding site" evidence="9">
    <location>
        <position position="488"/>
    </location>
    <ligand>
        <name>S-adenosyl-L-methionine</name>
        <dbReference type="ChEBI" id="CHEBI:59789"/>
    </ligand>
</feature>
<keyword evidence="2 9" id="KW-0808">Transferase</keyword>
<dbReference type="PROSITE" id="PS50926">
    <property type="entry name" value="TRAM"/>
    <property type="match status" value="1"/>
</dbReference>
<sequence length="562" mass="62690">MSTAAPSSPELPPAKRMRSRSPEQKEASISTNGAASASTSTAVSAQEKQARKADARRSRQKRKDYAKQLTKTGREPIEFDIEDLLSVRKVTDILSEGLEYQNKFERGTRLTLTIERLDAHGDGLAIAPERDWAIAVPHTLPGEKVTVEITSNERLYSKAKLVEVVEKSETRQDSLVKCKYFGDCGGCQYQMIDYAQQLEIKRGVVERAFSRFSGLASELVPAVLPTIASPNQYNYRTKLTPHFELPYELRRGRRTGIRNNAGHNADERPQYSVPIGFDCIGTKKVMDIEECPIATKTINRALPAAKQKVRDTIESFKNGATILLRDSLRTYDSFAEDLLVTQSPSSNREVEKELDTEVVTDHKATVKERVLTTKFESPAGTFFQNNRSILPSLLDYVRDAITSTSSTNDLAEDKYLVDAYCGSGLFSLCLASLFREVSGVEISSESIKYATKNAELNNITNAKFLAGNAEDIFAKIQYPADQTTVIIDPPRRGCDEEFIRQLVKLGPKHIVYVSCNVHTQARDVGQLITRDPRYKIKSVRGADLFPQTHHVEGVAVLERIDA</sequence>
<dbReference type="InterPro" id="IPR012340">
    <property type="entry name" value="NA-bd_OB-fold"/>
</dbReference>
<comment type="function">
    <text evidence="7">Catalyzes the formation of 5-methyl-uridine at position 54 (m5U54) in all tRNA. May also have a role in tRNA stabilization or maturation.</text>
</comment>
<dbReference type="Proteomes" id="UP000324022">
    <property type="component" value="Unassembled WGS sequence"/>
</dbReference>
<dbReference type="EMBL" id="OOIN01000006">
    <property type="protein sequence ID" value="SPO23908.1"/>
    <property type="molecule type" value="Genomic_DNA"/>
</dbReference>
<evidence type="ECO:0000256" key="5">
    <source>
        <dbReference type="ARBA" id="ARBA00033763"/>
    </source>
</evidence>
<dbReference type="PROSITE" id="PS51622">
    <property type="entry name" value="SAM_MT_RNA_M5U_2"/>
    <property type="match status" value="1"/>
</dbReference>
<dbReference type="AlphaFoldDB" id="A0A5C3E092"/>
<evidence type="ECO:0000256" key="2">
    <source>
        <dbReference type="ARBA" id="ARBA00022679"/>
    </source>
</evidence>
<dbReference type="InterPro" id="IPR002792">
    <property type="entry name" value="TRAM_dom"/>
</dbReference>
<dbReference type="OrthoDB" id="10250660at2759"/>
<evidence type="ECO:0000256" key="6">
    <source>
        <dbReference type="ARBA" id="ARBA00052788"/>
    </source>
</evidence>
<evidence type="ECO:0000256" key="11">
    <source>
        <dbReference type="SAM" id="MobiDB-lite"/>
    </source>
</evidence>
<dbReference type="PANTHER" id="PTHR11061">
    <property type="entry name" value="RNA M5U METHYLTRANSFERASE"/>
    <property type="match status" value="1"/>
</dbReference>
<dbReference type="InterPro" id="IPR010280">
    <property type="entry name" value="U5_MeTrfase_fam"/>
</dbReference>
<feature type="binding site" evidence="9">
    <location>
        <position position="420"/>
    </location>
    <ligand>
        <name>S-adenosyl-L-methionine</name>
        <dbReference type="ChEBI" id="CHEBI:59789"/>
    </ligand>
</feature>
<evidence type="ECO:0000256" key="3">
    <source>
        <dbReference type="ARBA" id="ARBA00022691"/>
    </source>
</evidence>
<keyword evidence="3 9" id="KW-0949">S-adenosyl-L-methionine</keyword>
<dbReference type="CDD" id="cd02440">
    <property type="entry name" value="AdoMet_MTases"/>
    <property type="match status" value="1"/>
</dbReference>
<protein>
    <recommendedName>
        <fullName evidence="8">tRNA (uracil(54)-C(5))-methyltransferase</fullName>
        <ecNumber evidence="5">2.1.1.35</ecNumber>
    </recommendedName>
</protein>
<evidence type="ECO:0000256" key="9">
    <source>
        <dbReference type="PROSITE-ProRule" id="PRU01024"/>
    </source>
</evidence>
<comment type="similarity">
    <text evidence="9">Belongs to the class I-like SAM-binding methyltransferase superfamily. RNA M5U methyltransferase family.</text>
</comment>
<dbReference type="InterPro" id="IPR030390">
    <property type="entry name" value="MeTrfase_TrmA_AS"/>
</dbReference>
<feature type="compositionally biased region" description="Basic and acidic residues" evidence="11">
    <location>
        <begin position="48"/>
        <end position="57"/>
    </location>
</feature>
<feature type="domain" description="TRAM" evidence="12">
    <location>
        <begin position="103"/>
        <end position="163"/>
    </location>
</feature>
<keyword evidence="1 9" id="KW-0489">Methyltransferase</keyword>
<name>A0A5C3E092_9BASI</name>
<dbReference type="GO" id="GO:0030697">
    <property type="term" value="F:tRNA (uracil(54)-C5)-methyltransferase activity, S-adenosyl methionine-dependent"/>
    <property type="evidence" value="ECO:0007669"/>
    <property type="project" value="UniProtKB-EC"/>
</dbReference>
<dbReference type="InterPro" id="IPR029063">
    <property type="entry name" value="SAM-dependent_MTases_sf"/>
</dbReference>
<evidence type="ECO:0000256" key="10">
    <source>
        <dbReference type="PROSITE-ProRule" id="PRU10015"/>
    </source>
</evidence>
<evidence type="ECO:0000256" key="1">
    <source>
        <dbReference type="ARBA" id="ARBA00022603"/>
    </source>
</evidence>
<dbReference type="Pfam" id="PF05958">
    <property type="entry name" value="tRNA_U5-meth_tr"/>
    <property type="match status" value="1"/>
</dbReference>
<feature type="active site" description="Nucleophile" evidence="9">
    <location>
        <position position="515"/>
    </location>
</feature>
<dbReference type="FunFam" id="3.40.50.150:FF:000174">
    <property type="entry name" value="TRM2p tRNA methyltransferase"/>
    <property type="match status" value="1"/>
</dbReference>
<feature type="binding site" evidence="9">
    <location>
        <position position="441"/>
    </location>
    <ligand>
        <name>S-adenosyl-L-methionine</name>
        <dbReference type="ChEBI" id="CHEBI:59789"/>
    </ligand>
</feature>
<feature type="region of interest" description="Disordered" evidence="11">
    <location>
        <begin position="1"/>
        <end position="69"/>
    </location>
</feature>
<feature type="active site" evidence="10">
    <location>
        <position position="515"/>
    </location>
</feature>
<dbReference type="EC" id="2.1.1.35" evidence="5"/>
<dbReference type="PANTHER" id="PTHR11061:SF30">
    <property type="entry name" value="TRNA (URACIL(54)-C(5))-METHYLTRANSFERASE"/>
    <property type="match status" value="1"/>
</dbReference>
<gene>
    <name evidence="13" type="ORF">UTRI_03559_B</name>
</gene>
<evidence type="ECO:0000313" key="14">
    <source>
        <dbReference type="Proteomes" id="UP000324022"/>
    </source>
</evidence>
<dbReference type="GO" id="GO:0008033">
    <property type="term" value="P:tRNA processing"/>
    <property type="evidence" value="ECO:0007669"/>
    <property type="project" value="UniProtKB-KW"/>
</dbReference>
<dbReference type="InterPro" id="IPR025795">
    <property type="entry name" value="tRNA_(uracil-5-)_MeTrfase"/>
</dbReference>
<accession>A0A5C3E092</accession>
<organism evidence="13 14">
    <name type="scientific">Ustilago trichophora</name>
    <dbReference type="NCBI Taxonomy" id="86804"/>
    <lineage>
        <taxon>Eukaryota</taxon>
        <taxon>Fungi</taxon>
        <taxon>Dikarya</taxon>
        <taxon>Basidiomycota</taxon>
        <taxon>Ustilaginomycotina</taxon>
        <taxon>Ustilaginomycetes</taxon>
        <taxon>Ustilaginales</taxon>
        <taxon>Ustilaginaceae</taxon>
        <taxon>Ustilago</taxon>
    </lineage>
</organism>
<dbReference type="Gene3D" id="2.40.50.140">
    <property type="entry name" value="Nucleic acid-binding proteins"/>
    <property type="match status" value="1"/>
</dbReference>
<evidence type="ECO:0000259" key="12">
    <source>
        <dbReference type="PROSITE" id="PS50926"/>
    </source>
</evidence>
<proteinExistence type="inferred from homology"/>
<keyword evidence="14" id="KW-1185">Reference proteome</keyword>
<keyword evidence="4" id="KW-0819">tRNA processing</keyword>
<dbReference type="PROSITE" id="PS51687">
    <property type="entry name" value="SAM_MT_RNA_M5U"/>
    <property type="match status" value="1"/>
</dbReference>
<dbReference type="Gene3D" id="3.40.50.150">
    <property type="entry name" value="Vaccinia Virus protein VP39"/>
    <property type="match status" value="2"/>
</dbReference>
<evidence type="ECO:0000256" key="4">
    <source>
        <dbReference type="ARBA" id="ARBA00022694"/>
    </source>
</evidence>
<dbReference type="PROSITE" id="PS01230">
    <property type="entry name" value="TRMA_1"/>
    <property type="match status" value="1"/>
</dbReference>
<evidence type="ECO:0000256" key="7">
    <source>
        <dbReference type="ARBA" id="ARBA00054700"/>
    </source>
</evidence>
<evidence type="ECO:0000313" key="13">
    <source>
        <dbReference type="EMBL" id="SPO23908.1"/>
    </source>
</evidence>
<dbReference type="GO" id="GO:0032259">
    <property type="term" value="P:methylation"/>
    <property type="evidence" value="ECO:0007669"/>
    <property type="project" value="UniProtKB-KW"/>
</dbReference>
<feature type="compositionally biased region" description="Low complexity" evidence="11">
    <location>
        <begin position="27"/>
        <end position="45"/>
    </location>
</feature>
<dbReference type="Pfam" id="PF01938">
    <property type="entry name" value="TRAM"/>
    <property type="match status" value="1"/>
</dbReference>
<dbReference type="SUPFAM" id="SSF50249">
    <property type="entry name" value="Nucleic acid-binding proteins"/>
    <property type="match status" value="1"/>
</dbReference>
<dbReference type="SUPFAM" id="SSF53335">
    <property type="entry name" value="S-adenosyl-L-methionine-dependent methyltransferases"/>
    <property type="match status" value="1"/>
</dbReference>
<comment type="catalytic activity">
    <reaction evidence="6">
        <text>uridine(54) in tRNA + S-adenosyl-L-methionine = 5-methyluridine(54) in tRNA + S-adenosyl-L-homocysteine + H(+)</text>
        <dbReference type="Rhea" id="RHEA:42712"/>
        <dbReference type="Rhea" id="RHEA-COMP:10167"/>
        <dbReference type="Rhea" id="RHEA-COMP:10193"/>
        <dbReference type="ChEBI" id="CHEBI:15378"/>
        <dbReference type="ChEBI" id="CHEBI:57856"/>
        <dbReference type="ChEBI" id="CHEBI:59789"/>
        <dbReference type="ChEBI" id="CHEBI:65315"/>
        <dbReference type="ChEBI" id="CHEBI:74447"/>
        <dbReference type="EC" id="2.1.1.35"/>
    </reaction>
</comment>
<feature type="binding site" evidence="9">
    <location>
        <position position="384"/>
    </location>
    <ligand>
        <name>S-adenosyl-L-methionine</name>
        <dbReference type="ChEBI" id="CHEBI:59789"/>
    </ligand>
</feature>
<dbReference type="FunFam" id="2.40.50.140:FF:000201">
    <property type="entry name" value="TRM2p tRNA methyltransferase"/>
    <property type="match status" value="1"/>
</dbReference>
<evidence type="ECO:0000256" key="8">
    <source>
        <dbReference type="ARBA" id="ARBA00070108"/>
    </source>
</evidence>